<keyword evidence="6" id="KW-0539">Nucleus</keyword>
<name>A0A8T0FDP0_ARGBR</name>
<dbReference type="GO" id="GO:0005634">
    <property type="term" value="C:nucleus"/>
    <property type="evidence" value="ECO:0007669"/>
    <property type="project" value="UniProtKB-SubCell"/>
</dbReference>
<keyword evidence="2" id="KW-0479">Metal-binding</keyword>
<evidence type="ECO:0000313" key="9">
    <source>
        <dbReference type="EMBL" id="KAF8787420.1"/>
    </source>
</evidence>
<dbReference type="Gene3D" id="3.30.160.60">
    <property type="entry name" value="Classic Zinc Finger"/>
    <property type="match status" value="2"/>
</dbReference>
<evidence type="ECO:0000259" key="8">
    <source>
        <dbReference type="PROSITE" id="PS50157"/>
    </source>
</evidence>
<sequence>MCCYMLRSFRGSILNPGFSTQLQSSLNRSFSSCSETNFQNIYKDSFEENVLNYSFSSHLQASLNIPFSSSSEPNFQTVYKDNKIVRYVCNICQKSFAQRGNMTIHMRIHTGFDVLTELCDPDRNAYFCRICSFARPSLSSLRKHMQTHSIGRPYSCKEELE</sequence>
<gene>
    <name evidence="9" type="ORF">HNY73_009021</name>
</gene>
<reference evidence="9" key="2">
    <citation type="submission" date="2020-06" db="EMBL/GenBank/DDBJ databases">
        <authorList>
            <person name="Sheffer M."/>
        </authorList>
    </citation>
    <scope>NUCLEOTIDE SEQUENCE</scope>
</reference>
<evidence type="ECO:0000256" key="4">
    <source>
        <dbReference type="ARBA" id="ARBA00022771"/>
    </source>
</evidence>
<organism evidence="9 10">
    <name type="scientific">Argiope bruennichi</name>
    <name type="common">Wasp spider</name>
    <name type="synonym">Aranea bruennichi</name>
    <dbReference type="NCBI Taxonomy" id="94029"/>
    <lineage>
        <taxon>Eukaryota</taxon>
        <taxon>Metazoa</taxon>
        <taxon>Ecdysozoa</taxon>
        <taxon>Arthropoda</taxon>
        <taxon>Chelicerata</taxon>
        <taxon>Arachnida</taxon>
        <taxon>Araneae</taxon>
        <taxon>Araneomorphae</taxon>
        <taxon>Entelegynae</taxon>
        <taxon>Araneoidea</taxon>
        <taxon>Araneidae</taxon>
        <taxon>Argiope</taxon>
    </lineage>
</organism>
<dbReference type="AlphaFoldDB" id="A0A8T0FDP0"/>
<dbReference type="InterPro" id="IPR036236">
    <property type="entry name" value="Znf_C2H2_sf"/>
</dbReference>
<dbReference type="PROSITE" id="PS00028">
    <property type="entry name" value="ZINC_FINGER_C2H2_1"/>
    <property type="match status" value="1"/>
</dbReference>
<feature type="domain" description="C2H2-type" evidence="8">
    <location>
        <begin position="126"/>
        <end position="153"/>
    </location>
</feature>
<dbReference type="PANTHER" id="PTHR16515">
    <property type="entry name" value="PR DOMAIN ZINC FINGER PROTEIN"/>
    <property type="match status" value="1"/>
</dbReference>
<evidence type="ECO:0000256" key="7">
    <source>
        <dbReference type="PROSITE-ProRule" id="PRU00042"/>
    </source>
</evidence>
<proteinExistence type="predicted"/>
<comment type="subcellular location">
    <subcellularLocation>
        <location evidence="1">Nucleus</location>
    </subcellularLocation>
</comment>
<dbReference type="FunFam" id="3.30.160.60:FF:000145">
    <property type="entry name" value="Zinc finger protein 574"/>
    <property type="match status" value="1"/>
</dbReference>
<evidence type="ECO:0000256" key="5">
    <source>
        <dbReference type="ARBA" id="ARBA00022833"/>
    </source>
</evidence>
<keyword evidence="4 7" id="KW-0863">Zinc-finger</keyword>
<feature type="domain" description="C2H2-type" evidence="8">
    <location>
        <begin position="87"/>
        <end position="111"/>
    </location>
</feature>
<keyword evidence="10" id="KW-1185">Reference proteome</keyword>
<dbReference type="Proteomes" id="UP000807504">
    <property type="component" value="Unassembled WGS sequence"/>
</dbReference>
<dbReference type="GO" id="GO:0010468">
    <property type="term" value="P:regulation of gene expression"/>
    <property type="evidence" value="ECO:0007669"/>
    <property type="project" value="TreeGrafter"/>
</dbReference>
<dbReference type="InterPro" id="IPR013087">
    <property type="entry name" value="Znf_C2H2_type"/>
</dbReference>
<keyword evidence="5" id="KW-0862">Zinc</keyword>
<evidence type="ECO:0000256" key="6">
    <source>
        <dbReference type="ARBA" id="ARBA00023242"/>
    </source>
</evidence>
<keyword evidence="3" id="KW-0677">Repeat</keyword>
<evidence type="ECO:0000256" key="2">
    <source>
        <dbReference type="ARBA" id="ARBA00022723"/>
    </source>
</evidence>
<evidence type="ECO:0000313" key="10">
    <source>
        <dbReference type="Proteomes" id="UP000807504"/>
    </source>
</evidence>
<reference evidence="9" key="1">
    <citation type="journal article" date="2020" name="bioRxiv">
        <title>Chromosome-level reference genome of the European wasp spider Argiope bruennichi: a resource for studies on range expansion and evolutionary adaptation.</title>
        <authorList>
            <person name="Sheffer M.M."/>
            <person name="Hoppe A."/>
            <person name="Krehenwinkel H."/>
            <person name="Uhl G."/>
            <person name="Kuss A.W."/>
            <person name="Jensen L."/>
            <person name="Jensen C."/>
            <person name="Gillespie R.G."/>
            <person name="Hoff K.J."/>
            <person name="Prost S."/>
        </authorList>
    </citation>
    <scope>NUCLEOTIDE SEQUENCE</scope>
</reference>
<comment type="caution">
    <text evidence="9">The sequence shown here is derived from an EMBL/GenBank/DDBJ whole genome shotgun (WGS) entry which is preliminary data.</text>
</comment>
<dbReference type="Pfam" id="PF00096">
    <property type="entry name" value="zf-C2H2"/>
    <property type="match status" value="2"/>
</dbReference>
<dbReference type="PANTHER" id="PTHR16515:SF49">
    <property type="entry name" value="GASTRULA ZINC FINGER PROTEIN XLCGF49.1-LIKE-RELATED"/>
    <property type="match status" value="1"/>
</dbReference>
<dbReference type="SUPFAM" id="SSF57667">
    <property type="entry name" value="beta-beta-alpha zinc fingers"/>
    <property type="match status" value="2"/>
</dbReference>
<dbReference type="GO" id="GO:0008270">
    <property type="term" value="F:zinc ion binding"/>
    <property type="evidence" value="ECO:0007669"/>
    <property type="project" value="UniProtKB-KW"/>
</dbReference>
<dbReference type="SMART" id="SM00355">
    <property type="entry name" value="ZnF_C2H2"/>
    <property type="match status" value="2"/>
</dbReference>
<dbReference type="EMBL" id="JABXBU010000015">
    <property type="protein sequence ID" value="KAF8787420.1"/>
    <property type="molecule type" value="Genomic_DNA"/>
</dbReference>
<dbReference type="PROSITE" id="PS50157">
    <property type="entry name" value="ZINC_FINGER_C2H2_2"/>
    <property type="match status" value="2"/>
</dbReference>
<evidence type="ECO:0000256" key="1">
    <source>
        <dbReference type="ARBA" id="ARBA00004123"/>
    </source>
</evidence>
<protein>
    <submittedName>
        <fullName evidence="9">Zinc finger protein 470 like protein</fullName>
    </submittedName>
</protein>
<dbReference type="InterPro" id="IPR050331">
    <property type="entry name" value="Zinc_finger"/>
</dbReference>
<accession>A0A8T0FDP0</accession>
<evidence type="ECO:0000256" key="3">
    <source>
        <dbReference type="ARBA" id="ARBA00022737"/>
    </source>
</evidence>